<evidence type="ECO:0000313" key="2">
    <source>
        <dbReference type="Proteomes" id="UP001153954"/>
    </source>
</evidence>
<dbReference type="PANTHER" id="PTHR47027">
    <property type="entry name" value="REVERSE TRANSCRIPTASE DOMAIN-CONTAINING PROTEIN"/>
    <property type="match status" value="1"/>
</dbReference>
<dbReference type="EMBL" id="CAKOGL010000021">
    <property type="protein sequence ID" value="CAH2099135.1"/>
    <property type="molecule type" value="Genomic_DNA"/>
</dbReference>
<protein>
    <submittedName>
        <fullName evidence="1">Uncharacterized protein</fullName>
    </submittedName>
</protein>
<evidence type="ECO:0000313" key="1">
    <source>
        <dbReference type="EMBL" id="CAH2099135.1"/>
    </source>
</evidence>
<comment type="caution">
    <text evidence="1">The sequence shown here is derived from an EMBL/GenBank/DDBJ whole genome shotgun (WGS) entry which is preliminary data.</text>
</comment>
<proteinExistence type="predicted"/>
<organism evidence="1 2">
    <name type="scientific">Euphydryas editha</name>
    <name type="common">Edith's checkerspot</name>
    <dbReference type="NCBI Taxonomy" id="104508"/>
    <lineage>
        <taxon>Eukaryota</taxon>
        <taxon>Metazoa</taxon>
        <taxon>Ecdysozoa</taxon>
        <taxon>Arthropoda</taxon>
        <taxon>Hexapoda</taxon>
        <taxon>Insecta</taxon>
        <taxon>Pterygota</taxon>
        <taxon>Neoptera</taxon>
        <taxon>Endopterygota</taxon>
        <taxon>Lepidoptera</taxon>
        <taxon>Glossata</taxon>
        <taxon>Ditrysia</taxon>
        <taxon>Papilionoidea</taxon>
        <taxon>Nymphalidae</taxon>
        <taxon>Nymphalinae</taxon>
        <taxon>Euphydryas</taxon>
    </lineage>
</organism>
<dbReference type="Proteomes" id="UP001153954">
    <property type="component" value="Unassembled WGS sequence"/>
</dbReference>
<reference evidence="1" key="1">
    <citation type="submission" date="2022-03" db="EMBL/GenBank/DDBJ databases">
        <authorList>
            <person name="Tunstrom K."/>
        </authorList>
    </citation>
    <scope>NUCLEOTIDE SEQUENCE</scope>
</reference>
<sequence length="120" mass="14257">MNISKTKLMTNKTEVNIEVDEEEIEYIKEYIYLGQVISVEDLSIKEVERRVNNTWQRYWSLREIMKNKSIPISEKKTVYNICILPCLTYGCQTWVLTHKIEHKLGVCQRGMERSMLGLRL</sequence>
<keyword evidence="2" id="KW-1185">Reference proteome</keyword>
<dbReference type="AlphaFoldDB" id="A0AAU9UN47"/>
<gene>
    <name evidence="1" type="ORF">EEDITHA_LOCUS14169</name>
</gene>
<name>A0AAU9UN47_EUPED</name>
<accession>A0AAU9UN47</accession>
<dbReference type="PANTHER" id="PTHR47027:SF29">
    <property type="entry name" value="C2H2-TYPE DOMAIN-CONTAINING PROTEIN"/>
    <property type="match status" value="1"/>
</dbReference>